<dbReference type="PANTHER" id="PTHR46001:SF1">
    <property type="entry name" value="RHO GUANINE NUCLEOTIDE EXCHANGE FACTOR TIAM1"/>
    <property type="match status" value="1"/>
</dbReference>
<dbReference type="InterPro" id="IPR011993">
    <property type="entry name" value="PH-like_dom_sf"/>
</dbReference>
<evidence type="ECO:0000256" key="2">
    <source>
        <dbReference type="ARBA" id="ARBA00022658"/>
    </source>
</evidence>
<dbReference type="PANTHER" id="PTHR46001">
    <property type="entry name" value="TIAM (MAMMALIAN TUMOR INVASION AND METASTASIS FACTOR) HOMOLOG"/>
    <property type="match status" value="1"/>
</dbReference>
<sequence length="1619" mass="182127">MLVLLINGFWHIFTGSDKTLYTSISHISFGESSAAYQCCLVRPLNHGKCREPKCRTSILWRETCQLGKKTYITFPSPFEQSISPDQTCFLRKNYSQEFRTNLEDFGSPIWVDRMDMGLRPVSYHTDSSVTPSVDSSTVLMAASVQSMPNSESGRLYGDESTYLAEGGSRQHSYSTNGTNFLEPISFKKKRSKSADIWREDSLEFSLSDLSQEHLTSNEEILGSTEEKESEETRGREAGSSRQPLVTCQRANSMSDLYTPKNSNAAINGGPRNTLGGYCRNLMSHIPDMENHKMSPATTENVPSYSNYNTLPCRKSHCLSEGITHPKMSHSNSMHGRRAKTTQDVNAGEGSEFADSGIEGATTDTDLLSRRSNATNSSYSPTTSRAFAGSDSGSSSTGDGARQGVYENFRRELEMSSTNDNLDEAGSALSDEQSSGTLSSPGQSDILLTAGQGTVRKAGALAVKNFLVHKKNKKVELAARRKWKQYWVSLKGCTLFFYESDGRSGIDHNSIPKHAVWVENSIVQAVPEHPKKDYVFCLSNSLGDAFLFQTSSQTELENWITAVHSACATAVARQHHKEDTVKLLKTEIKKLEQKIDMDEKMKKMGEMHFLSLSSVRDSKKKKTILDQIFVWEQNLEQFQMDLFRYRCYLASLQGGELPNPKTLLAFASRPTKDAMGRLGIFSVSSFHALVAARTGESGVRRRTQVMSRSASKRRSRFSSLWGLDTTSKKKQGRPSINQVFGEGADSVKKSLEGIFDDTVQESKREKEVALTTVHPHNPDSDIWVHEYFTPSWYCLPNNQSALTVVHPGDTTRDVLEMICKAHQLDYSAHYLRLKFLTGNQMQSYIPKPEEDIYELLYKEIEICEKITQQIRIEKSDTSSDNYGFSLSSVEEEGIRRLHVNSVKETGLAFKKGLKAGDEIIEINKKAAEDLNSAMLRDILVQPSLCLTVRTYPERQAGQKLMQLPQRRTDGSLDLTDSPLRSVGNSQGHLFCNDQDSCAETTPEEAEVHVLESSSEGDKIGKSTEQVAAFCRSLHEMNSSDSCVTPQEFTGPQQATTRQLTDADKLRKVICELLETERTYVKDLNCLMERYLMPLQKETFLTQEELDVLFGNLTEMVAFQVEFLKTLEDGVRLVPDLEKLEKVDQFKKVLFSLGGSFLYYADRFKLYSAFCASHTKVPKVLVKAKTDTAFKAFLDAQNPRRQHSSTLESYLIKPIQRILKYPLLLKELFALTDADSEEHYHLDVAIKTMNKVASHINEMQKIHEEYGAVFDQLIAEQTGDKKEVADLSMGDLLLHTTVIWLNPPTSLGKWKKEPELAAFVFKTAVVLVYKDGSKQKKKLGGSHRASIYEDSDPFRFRHMIPLEALQVRAPASADAEANSVCEIVHVKSESEGRPERSFHLCCSSPDHRKDFLKSIHSILRDKHRRQLLKTESLPSSQQYVPFGGKRLSALKGARPAMNRAVSAPSKSLGRRRRRLARNRFTIDSDAVFASSPEKEPQQASNNKDTDRWVEEQFDLGQYEEQEDIKETDILSDDEEYCEPLRSTMVEKELQEQLQAASITSSQSCRGDKVRFALGTHASRMTQLKKQAALSGINGSMEGNSEEVIWVRREDFVPPRKLNTEL</sequence>
<name>A0AA35P226_9SAUR</name>
<dbReference type="PROSITE" id="PS50010">
    <property type="entry name" value="DH_2"/>
    <property type="match status" value="1"/>
</dbReference>
<keyword evidence="4" id="KW-0677">Repeat</keyword>
<dbReference type="FunFam" id="1.20.900.10:FF:000012">
    <property type="entry name" value="T cell lymphoma invasion and metastasis 1"/>
    <property type="match status" value="1"/>
</dbReference>
<feature type="domain" description="DH" evidence="10">
    <location>
        <begin position="1063"/>
        <end position="1257"/>
    </location>
</feature>
<dbReference type="EMBL" id="OX395129">
    <property type="protein sequence ID" value="CAI5772661.1"/>
    <property type="molecule type" value="Genomic_DNA"/>
</dbReference>
<feature type="domain" description="PDZ" evidence="11">
    <location>
        <begin position="868"/>
        <end position="938"/>
    </location>
</feature>
<comment type="similarity">
    <text evidence="6">Belongs to the TIAM family.</text>
</comment>
<feature type="domain" description="RBD" evidence="12">
    <location>
        <begin position="788"/>
        <end position="855"/>
    </location>
</feature>
<keyword evidence="1" id="KW-0597">Phosphoprotein</keyword>
<dbReference type="PROSITE" id="PS50898">
    <property type="entry name" value="RBD"/>
    <property type="match status" value="1"/>
</dbReference>
<dbReference type="CDD" id="cd01230">
    <property type="entry name" value="PH1_Tiam1_2"/>
    <property type="match status" value="1"/>
</dbReference>
<evidence type="ECO:0000256" key="5">
    <source>
        <dbReference type="ARBA" id="ARBA00023288"/>
    </source>
</evidence>
<dbReference type="InterPro" id="IPR003116">
    <property type="entry name" value="RBD_dom"/>
</dbReference>
<feature type="region of interest" description="Disordered" evidence="8">
    <location>
        <begin position="322"/>
        <end position="401"/>
    </location>
</feature>
<dbReference type="CDD" id="cd00160">
    <property type="entry name" value="RhoGEF"/>
    <property type="match status" value="1"/>
</dbReference>
<dbReference type="Proteomes" id="UP001178461">
    <property type="component" value="Chromosome 4"/>
</dbReference>
<organism evidence="13 14">
    <name type="scientific">Podarcis lilfordi</name>
    <name type="common">Lilford's wall lizard</name>
    <dbReference type="NCBI Taxonomy" id="74358"/>
    <lineage>
        <taxon>Eukaryota</taxon>
        <taxon>Metazoa</taxon>
        <taxon>Chordata</taxon>
        <taxon>Craniata</taxon>
        <taxon>Vertebrata</taxon>
        <taxon>Euteleostomi</taxon>
        <taxon>Lepidosauria</taxon>
        <taxon>Squamata</taxon>
        <taxon>Bifurcata</taxon>
        <taxon>Unidentata</taxon>
        <taxon>Episquamata</taxon>
        <taxon>Laterata</taxon>
        <taxon>Lacertibaenia</taxon>
        <taxon>Lacertidae</taxon>
        <taxon>Podarcis</taxon>
    </lineage>
</organism>
<feature type="compositionally biased region" description="Polar residues" evidence="8">
    <location>
        <begin position="361"/>
        <end position="384"/>
    </location>
</feature>
<dbReference type="Pfam" id="PF00595">
    <property type="entry name" value="PDZ"/>
    <property type="match status" value="1"/>
</dbReference>
<feature type="coiled-coil region" evidence="7">
    <location>
        <begin position="573"/>
        <end position="600"/>
    </location>
</feature>
<dbReference type="Pfam" id="PF00169">
    <property type="entry name" value="PH"/>
    <property type="match status" value="1"/>
</dbReference>
<dbReference type="SMART" id="SM00233">
    <property type="entry name" value="PH"/>
    <property type="match status" value="2"/>
</dbReference>
<evidence type="ECO:0000256" key="4">
    <source>
        <dbReference type="ARBA" id="ARBA00022737"/>
    </source>
</evidence>
<reference evidence="13" key="1">
    <citation type="submission" date="2022-12" db="EMBL/GenBank/DDBJ databases">
        <authorList>
            <person name="Alioto T."/>
            <person name="Alioto T."/>
            <person name="Gomez Garrido J."/>
        </authorList>
    </citation>
    <scope>NUCLEOTIDE SEQUENCE</scope>
</reference>
<dbReference type="PROSITE" id="PS50106">
    <property type="entry name" value="PDZ"/>
    <property type="match status" value="1"/>
</dbReference>
<dbReference type="InterPro" id="IPR001478">
    <property type="entry name" value="PDZ"/>
</dbReference>
<evidence type="ECO:0000256" key="7">
    <source>
        <dbReference type="SAM" id="Coils"/>
    </source>
</evidence>
<dbReference type="GO" id="GO:0007264">
    <property type="term" value="P:small GTPase-mediated signal transduction"/>
    <property type="evidence" value="ECO:0007669"/>
    <property type="project" value="InterPro"/>
</dbReference>
<dbReference type="CDD" id="cd01255">
    <property type="entry name" value="PH2_Tiam1_2"/>
    <property type="match status" value="1"/>
</dbReference>
<protein>
    <submittedName>
        <fullName evidence="13">T-lymphoma invasion and metastasis-inducing protein 1 isoform X1</fullName>
    </submittedName>
</protein>
<dbReference type="FunFam" id="2.30.29.30:FF:000121">
    <property type="entry name" value="T cell lymphoma invasion and metastasis 1"/>
    <property type="match status" value="1"/>
</dbReference>
<dbReference type="SMART" id="SM00228">
    <property type="entry name" value="PDZ"/>
    <property type="match status" value="1"/>
</dbReference>
<dbReference type="Pfam" id="PF18385">
    <property type="entry name" value="Tiam_CC_Ex"/>
    <property type="match status" value="1"/>
</dbReference>
<dbReference type="GO" id="GO:0005886">
    <property type="term" value="C:plasma membrane"/>
    <property type="evidence" value="ECO:0007669"/>
    <property type="project" value="TreeGrafter"/>
</dbReference>
<dbReference type="InterPro" id="IPR000219">
    <property type="entry name" value="DH_dom"/>
</dbReference>
<accession>A0AA35P226</accession>
<feature type="compositionally biased region" description="Basic and acidic residues" evidence="8">
    <location>
        <begin position="224"/>
        <end position="238"/>
    </location>
</feature>
<dbReference type="InterPro" id="IPR001849">
    <property type="entry name" value="PH_domain"/>
</dbReference>
<dbReference type="GO" id="GO:0005829">
    <property type="term" value="C:cytosol"/>
    <property type="evidence" value="ECO:0007669"/>
    <property type="project" value="TreeGrafter"/>
</dbReference>
<dbReference type="Gene3D" id="2.30.42.10">
    <property type="match status" value="1"/>
</dbReference>
<evidence type="ECO:0000259" key="9">
    <source>
        <dbReference type="PROSITE" id="PS50003"/>
    </source>
</evidence>
<dbReference type="InterPro" id="IPR001331">
    <property type="entry name" value="GDS_CDC24_CS"/>
</dbReference>
<dbReference type="InterPro" id="IPR036034">
    <property type="entry name" value="PDZ_sf"/>
</dbReference>
<dbReference type="PROSITE" id="PS00741">
    <property type="entry name" value="DH_1"/>
    <property type="match status" value="1"/>
</dbReference>
<feature type="domain" description="PH" evidence="9">
    <location>
        <begin position="459"/>
        <end position="567"/>
    </location>
</feature>
<dbReference type="InterPro" id="IPR043537">
    <property type="entry name" value="Tiam1/Tiam2/Sif"/>
</dbReference>
<keyword evidence="14" id="KW-1185">Reference proteome</keyword>
<dbReference type="Gene3D" id="6.10.140.680">
    <property type="match status" value="1"/>
</dbReference>
<evidence type="ECO:0000256" key="8">
    <source>
        <dbReference type="SAM" id="MobiDB-lite"/>
    </source>
</evidence>
<keyword evidence="5" id="KW-0449">Lipoprotein</keyword>
<evidence type="ECO:0000313" key="14">
    <source>
        <dbReference type="Proteomes" id="UP001178461"/>
    </source>
</evidence>
<dbReference type="Pfam" id="PF02196">
    <property type="entry name" value="RBD"/>
    <property type="match status" value="1"/>
</dbReference>
<dbReference type="Pfam" id="PF00621">
    <property type="entry name" value="RhoGEF"/>
    <property type="match status" value="1"/>
</dbReference>
<dbReference type="Gene3D" id="2.30.29.30">
    <property type="entry name" value="Pleckstrin-homology domain (PH domain)/Phosphotyrosine-binding domain (PTB)"/>
    <property type="match status" value="2"/>
</dbReference>
<feature type="region of interest" description="Disordered" evidence="8">
    <location>
        <begin position="1484"/>
        <end position="1505"/>
    </location>
</feature>
<feature type="region of interest" description="Disordered" evidence="8">
    <location>
        <begin position="1451"/>
        <end position="1472"/>
    </location>
</feature>
<dbReference type="InterPro" id="IPR035899">
    <property type="entry name" value="DBL_dom_sf"/>
</dbReference>
<proteinExistence type="inferred from homology"/>
<dbReference type="SMART" id="SM00455">
    <property type="entry name" value="RBD"/>
    <property type="match status" value="1"/>
</dbReference>
<dbReference type="SUPFAM" id="SSF50156">
    <property type="entry name" value="PDZ domain-like"/>
    <property type="match status" value="1"/>
</dbReference>
<dbReference type="FunFam" id="2.30.29.30:FF:000065">
    <property type="entry name" value="T cell lymphoma invasion and metastasis 1"/>
    <property type="match status" value="1"/>
</dbReference>
<dbReference type="Pfam" id="PF23014">
    <property type="entry name" value="PH_Tiam1"/>
    <property type="match status" value="1"/>
</dbReference>
<feature type="compositionally biased region" description="Low complexity" evidence="8">
    <location>
        <begin position="388"/>
        <end position="399"/>
    </location>
</feature>
<dbReference type="SUPFAM" id="SSF50729">
    <property type="entry name" value="PH domain-like"/>
    <property type="match status" value="2"/>
</dbReference>
<evidence type="ECO:0000256" key="6">
    <source>
        <dbReference type="ARBA" id="ARBA00061368"/>
    </source>
</evidence>
<evidence type="ECO:0000256" key="3">
    <source>
        <dbReference type="ARBA" id="ARBA00022707"/>
    </source>
</evidence>
<feature type="region of interest" description="Disordered" evidence="8">
    <location>
        <begin position="419"/>
        <end position="444"/>
    </location>
</feature>
<evidence type="ECO:0000259" key="10">
    <source>
        <dbReference type="PROSITE" id="PS50010"/>
    </source>
</evidence>
<dbReference type="SMART" id="SM00325">
    <property type="entry name" value="RhoGEF"/>
    <property type="match status" value="1"/>
</dbReference>
<dbReference type="SUPFAM" id="SSF48065">
    <property type="entry name" value="DBL homology domain (DH-domain)"/>
    <property type="match status" value="1"/>
</dbReference>
<feature type="region of interest" description="Disordered" evidence="8">
    <location>
        <begin position="215"/>
        <end position="243"/>
    </location>
</feature>
<keyword evidence="2" id="KW-0344">Guanine-nucleotide releasing factor</keyword>
<dbReference type="Gene3D" id="1.20.900.10">
    <property type="entry name" value="Dbl homology (DH) domain"/>
    <property type="match status" value="1"/>
</dbReference>
<evidence type="ECO:0000259" key="11">
    <source>
        <dbReference type="PROSITE" id="PS50106"/>
    </source>
</evidence>
<keyword evidence="3" id="KW-0519">Myristate</keyword>
<dbReference type="InterPro" id="IPR055230">
    <property type="entry name" value="PH_Tiam1/2"/>
</dbReference>
<dbReference type="InterPro" id="IPR040655">
    <property type="entry name" value="TIAM1_CC-Ex"/>
</dbReference>
<dbReference type="PROSITE" id="PS50003">
    <property type="entry name" value="PH_DOMAIN"/>
    <property type="match status" value="1"/>
</dbReference>
<evidence type="ECO:0000259" key="12">
    <source>
        <dbReference type="PROSITE" id="PS50898"/>
    </source>
</evidence>
<evidence type="ECO:0000313" key="13">
    <source>
        <dbReference type="EMBL" id="CAI5772661.1"/>
    </source>
</evidence>
<evidence type="ECO:0000256" key="1">
    <source>
        <dbReference type="ARBA" id="ARBA00022553"/>
    </source>
</evidence>
<dbReference type="GO" id="GO:0005085">
    <property type="term" value="F:guanyl-nucleotide exchange factor activity"/>
    <property type="evidence" value="ECO:0007669"/>
    <property type="project" value="UniProtKB-KW"/>
</dbReference>
<keyword evidence="7" id="KW-0175">Coiled coil</keyword>
<gene>
    <name evidence="13" type="ORF">PODLI_1B018132</name>
</gene>
<feature type="compositionally biased region" description="Polar residues" evidence="8">
    <location>
        <begin position="429"/>
        <end position="442"/>
    </location>
</feature>